<dbReference type="InParanoid" id="E9I452"/>
<accession>E9I452</accession>
<organism evidence="1 2">
    <name type="scientific">Daphnia pulex</name>
    <name type="common">Water flea</name>
    <dbReference type="NCBI Taxonomy" id="6669"/>
    <lineage>
        <taxon>Eukaryota</taxon>
        <taxon>Metazoa</taxon>
        <taxon>Ecdysozoa</taxon>
        <taxon>Arthropoda</taxon>
        <taxon>Crustacea</taxon>
        <taxon>Branchiopoda</taxon>
        <taxon>Diplostraca</taxon>
        <taxon>Cladocera</taxon>
        <taxon>Anomopoda</taxon>
        <taxon>Daphniidae</taxon>
        <taxon>Daphnia</taxon>
    </lineage>
</organism>
<dbReference type="KEGG" id="dpx:DAPPUDRAFT_274371"/>
<dbReference type="EMBL" id="GL734911">
    <property type="protein sequence ID" value="EFX61227.1"/>
    <property type="molecule type" value="Genomic_DNA"/>
</dbReference>
<reference evidence="1 2" key="1">
    <citation type="journal article" date="2011" name="Science">
        <title>The ecoresponsive genome of Daphnia pulex.</title>
        <authorList>
            <person name="Colbourne J.K."/>
            <person name="Pfrender M.E."/>
            <person name="Gilbert D."/>
            <person name="Thomas W.K."/>
            <person name="Tucker A."/>
            <person name="Oakley T.H."/>
            <person name="Tokishita S."/>
            <person name="Aerts A."/>
            <person name="Arnold G.J."/>
            <person name="Basu M.K."/>
            <person name="Bauer D.J."/>
            <person name="Caceres C.E."/>
            <person name="Carmel L."/>
            <person name="Casola C."/>
            <person name="Choi J.H."/>
            <person name="Detter J.C."/>
            <person name="Dong Q."/>
            <person name="Dusheyko S."/>
            <person name="Eads B.D."/>
            <person name="Frohlich T."/>
            <person name="Geiler-Samerotte K.A."/>
            <person name="Gerlach D."/>
            <person name="Hatcher P."/>
            <person name="Jogdeo S."/>
            <person name="Krijgsveld J."/>
            <person name="Kriventseva E.V."/>
            <person name="Kultz D."/>
            <person name="Laforsch C."/>
            <person name="Lindquist E."/>
            <person name="Lopez J."/>
            <person name="Manak J.R."/>
            <person name="Muller J."/>
            <person name="Pangilinan J."/>
            <person name="Patwardhan R.P."/>
            <person name="Pitluck S."/>
            <person name="Pritham E.J."/>
            <person name="Rechtsteiner A."/>
            <person name="Rho M."/>
            <person name="Rogozin I.B."/>
            <person name="Sakarya O."/>
            <person name="Salamov A."/>
            <person name="Schaack S."/>
            <person name="Shapiro H."/>
            <person name="Shiga Y."/>
            <person name="Skalitzky C."/>
            <person name="Smith Z."/>
            <person name="Souvorov A."/>
            <person name="Sung W."/>
            <person name="Tang Z."/>
            <person name="Tsuchiya D."/>
            <person name="Tu H."/>
            <person name="Vos H."/>
            <person name="Wang M."/>
            <person name="Wolf Y.I."/>
            <person name="Yamagata H."/>
            <person name="Yamada T."/>
            <person name="Ye Y."/>
            <person name="Shaw J.R."/>
            <person name="Andrews J."/>
            <person name="Crease T.J."/>
            <person name="Tang H."/>
            <person name="Lucas S.M."/>
            <person name="Robertson H.M."/>
            <person name="Bork P."/>
            <person name="Koonin E.V."/>
            <person name="Zdobnov E.M."/>
            <person name="Grigoriev I.V."/>
            <person name="Lynch M."/>
            <person name="Boore J.L."/>
        </authorList>
    </citation>
    <scope>NUCLEOTIDE SEQUENCE [LARGE SCALE GENOMIC DNA]</scope>
</reference>
<proteinExistence type="predicted"/>
<evidence type="ECO:0000313" key="2">
    <source>
        <dbReference type="Proteomes" id="UP000000305"/>
    </source>
</evidence>
<gene>
    <name evidence="1" type="ORF">DAPPUDRAFT_274371</name>
</gene>
<dbReference type="AlphaFoldDB" id="E9I452"/>
<name>E9I452_DAPPU</name>
<protein>
    <submittedName>
        <fullName evidence="1">Uncharacterized protein</fullName>
    </submittedName>
</protein>
<dbReference type="HOGENOM" id="CLU_1504970_0_0_1"/>
<keyword evidence="2" id="KW-1185">Reference proteome</keyword>
<evidence type="ECO:0000313" key="1">
    <source>
        <dbReference type="EMBL" id="EFX61227.1"/>
    </source>
</evidence>
<dbReference type="Proteomes" id="UP000000305">
    <property type="component" value="Unassembled WGS sequence"/>
</dbReference>
<sequence length="179" mass="20768">MYEEGIQANIFIERPPEEGFESAEPRSVYLVVCQRGQAPPKFKSLPPDQHFRLPIATYLHLLEFFDTTWPKVKAEIEQKFKHLRKKNSAYELHTDIHFYHNATAYYEHWIDDLFIYFKKCTASTDHGQLFLQQGGRSLVLNPDVLHSLSQSRSQLMDVLFKAGYNEGLTAIVLQSCNDS</sequence>